<proteinExistence type="predicted"/>
<evidence type="ECO:0000313" key="2">
    <source>
        <dbReference type="EMBL" id="PMB82321.1"/>
    </source>
</evidence>
<evidence type="ECO:0000259" key="1">
    <source>
        <dbReference type="SMART" id="SM00829"/>
    </source>
</evidence>
<feature type="domain" description="Enoyl reductase (ER)" evidence="1">
    <location>
        <begin position="11"/>
        <end position="330"/>
    </location>
</feature>
<dbReference type="Pfam" id="PF08240">
    <property type="entry name" value="ADH_N"/>
    <property type="match status" value="1"/>
</dbReference>
<dbReference type="Gene3D" id="3.90.180.10">
    <property type="entry name" value="Medium-chain alcohol dehydrogenases, catalytic domain"/>
    <property type="match status" value="1"/>
</dbReference>
<protein>
    <submittedName>
        <fullName evidence="2">Oxidoreductase</fullName>
    </submittedName>
</protein>
<accession>A0A2J6NLW0</accession>
<dbReference type="InterPro" id="IPR013154">
    <property type="entry name" value="ADH-like_N"/>
</dbReference>
<dbReference type="AlphaFoldDB" id="A0A2J6NLW0"/>
<dbReference type="SUPFAM" id="SSF50129">
    <property type="entry name" value="GroES-like"/>
    <property type="match status" value="1"/>
</dbReference>
<comment type="caution">
    <text evidence="2">The sequence shown here is derived from an EMBL/GenBank/DDBJ whole genome shotgun (WGS) entry which is preliminary data.</text>
</comment>
<dbReference type="InterPro" id="IPR036291">
    <property type="entry name" value="NAD(P)-bd_dom_sf"/>
</dbReference>
<dbReference type="SUPFAM" id="SSF51735">
    <property type="entry name" value="NAD(P)-binding Rossmann-fold domains"/>
    <property type="match status" value="1"/>
</dbReference>
<reference evidence="2 3" key="1">
    <citation type="submission" date="2017-09" db="EMBL/GenBank/DDBJ databases">
        <title>Bacterial strain isolated from the female urinary microbiota.</title>
        <authorList>
            <person name="Thomas-White K."/>
            <person name="Kumar N."/>
            <person name="Forster S."/>
            <person name="Putonti C."/>
            <person name="Lawley T."/>
            <person name="Wolfe A.J."/>
        </authorList>
    </citation>
    <scope>NUCLEOTIDE SEQUENCE [LARGE SCALE GENOMIC DNA]</scope>
    <source>
        <strain evidence="2 3">UMB0683</strain>
    </source>
</reference>
<evidence type="ECO:0000313" key="3">
    <source>
        <dbReference type="Proteomes" id="UP000239920"/>
    </source>
</evidence>
<dbReference type="RefSeq" id="WP_104688845.1">
    <property type="nucleotide sequence ID" value="NZ_JBKTHY010000005.1"/>
</dbReference>
<dbReference type="EMBL" id="PNFV01000006">
    <property type="protein sequence ID" value="PMB82321.1"/>
    <property type="molecule type" value="Genomic_DNA"/>
</dbReference>
<dbReference type="Gene3D" id="3.40.50.720">
    <property type="entry name" value="NAD(P)-binding Rossmann-like Domain"/>
    <property type="match status" value="1"/>
</dbReference>
<dbReference type="Pfam" id="PF13602">
    <property type="entry name" value="ADH_zinc_N_2"/>
    <property type="match status" value="1"/>
</dbReference>
<sequence>MKAAILKKYQKQSPKVVIQDVGLPKIGPHQVLLKNLAAGVNPLDLLIAQGQFKLVIPYPLPLIMGNEVVGEVIRVGSQVARFKVGERVFARMPLNKIGAFAEKVAIEESALAKVPEYLTNEEAATVPLTALTAMQAFQLMDVKKNGRLFISGGTGSFGSMAIPLAKAKGLYVITSGSERNKARVKDLGVDQFIDYRTTDYSQVLSNIDYAIDTLGGSETRKQLSILKDGGKLVSLRGMPNHDFAVRTGMPGWKRLLFGIAGWQLDRLAAKNNQHYYFMNVHEDGEQLTTVSDVLEKTRLRPKVDRCYPFAEVNDALAHVAAGHLQGKTVLTFED</sequence>
<dbReference type="PANTHER" id="PTHR43482:SF1">
    <property type="entry name" value="PROTEIN AST1-RELATED"/>
    <property type="match status" value="1"/>
</dbReference>
<dbReference type="GO" id="GO:0016491">
    <property type="term" value="F:oxidoreductase activity"/>
    <property type="evidence" value="ECO:0007669"/>
    <property type="project" value="InterPro"/>
</dbReference>
<gene>
    <name evidence="2" type="ORF">CK797_05955</name>
</gene>
<dbReference type="InterPro" id="IPR020843">
    <property type="entry name" value="ER"/>
</dbReference>
<dbReference type="OrthoDB" id="9792162at2"/>
<dbReference type="PANTHER" id="PTHR43482">
    <property type="entry name" value="PROTEIN AST1-RELATED"/>
    <property type="match status" value="1"/>
</dbReference>
<dbReference type="CDD" id="cd05289">
    <property type="entry name" value="MDR_like_2"/>
    <property type="match status" value="1"/>
</dbReference>
<name>A0A2J6NLW0_9LACO</name>
<organism evidence="2 3">
    <name type="scientific">Limosilactobacillus pontis</name>
    <dbReference type="NCBI Taxonomy" id="35787"/>
    <lineage>
        <taxon>Bacteria</taxon>
        <taxon>Bacillati</taxon>
        <taxon>Bacillota</taxon>
        <taxon>Bacilli</taxon>
        <taxon>Lactobacillales</taxon>
        <taxon>Lactobacillaceae</taxon>
        <taxon>Limosilactobacillus</taxon>
    </lineage>
</organism>
<dbReference type="SMART" id="SM00829">
    <property type="entry name" value="PKS_ER"/>
    <property type="match status" value="1"/>
</dbReference>
<dbReference type="InterPro" id="IPR052585">
    <property type="entry name" value="Lipid_raft_assoc_Zn_ADH"/>
</dbReference>
<dbReference type="Proteomes" id="UP000239920">
    <property type="component" value="Unassembled WGS sequence"/>
</dbReference>
<dbReference type="InterPro" id="IPR011032">
    <property type="entry name" value="GroES-like_sf"/>
</dbReference>